<keyword evidence="2" id="KW-1185">Reference proteome</keyword>
<organism evidence="1 2">
    <name type="scientific">Nonomuraea insulae</name>
    <dbReference type="NCBI Taxonomy" id="1616787"/>
    <lineage>
        <taxon>Bacteria</taxon>
        <taxon>Bacillati</taxon>
        <taxon>Actinomycetota</taxon>
        <taxon>Actinomycetes</taxon>
        <taxon>Streptosporangiales</taxon>
        <taxon>Streptosporangiaceae</taxon>
        <taxon>Nonomuraea</taxon>
    </lineage>
</organism>
<proteinExistence type="predicted"/>
<dbReference type="EMBL" id="JBHSPA010000014">
    <property type="protein sequence ID" value="MFC5824241.1"/>
    <property type="molecule type" value="Genomic_DNA"/>
</dbReference>
<dbReference type="Proteomes" id="UP001596058">
    <property type="component" value="Unassembled WGS sequence"/>
</dbReference>
<name>A0ABW1CHN2_9ACTN</name>
<evidence type="ECO:0000313" key="2">
    <source>
        <dbReference type="Proteomes" id="UP001596058"/>
    </source>
</evidence>
<comment type="caution">
    <text evidence="1">The sequence shown here is derived from an EMBL/GenBank/DDBJ whole genome shotgun (WGS) entry which is preliminary data.</text>
</comment>
<evidence type="ECO:0000313" key="1">
    <source>
        <dbReference type="EMBL" id="MFC5824241.1"/>
    </source>
</evidence>
<reference evidence="2" key="1">
    <citation type="journal article" date="2019" name="Int. J. Syst. Evol. Microbiol.">
        <title>The Global Catalogue of Microorganisms (GCM) 10K type strain sequencing project: providing services to taxonomists for standard genome sequencing and annotation.</title>
        <authorList>
            <consortium name="The Broad Institute Genomics Platform"/>
            <consortium name="The Broad Institute Genome Sequencing Center for Infectious Disease"/>
            <person name="Wu L."/>
            <person name="Ma J."/>
        </authorList>
    </citation>
    <scope>NUCLEOTIDE SEQUENCE [LARGE SCALE GENOMIC DNA]</scope>
    <source>
        <strain evidence="2">CCUG 53903</strain>
    </source>
</reference>
<sequence>MERTVPFGVICLSLTILWYAMSGHSAADTAERRARSRWYTTKTEQSFEDMVIKPDLAIGRRGPEWPDPVRPVRGGASRC</sequence>
<gene>
    <name evidence="1" type="ORF">ACFPZ3_10310</name>
</gene>
<evidence type="ECO:0008006" key="3">
    <source>
        <dbReference type="Google" id="ProtNLM"/>
    </source>
</evidence>
<dbReference type="RefSeq" id="WP_379513773.1">
    <property type="nucleotide sequence ID" value="NZ_JBHSPA010000014.1"/>
</dbReference>
<accession>A0ABW1CHN2</accession>
<protein>
    <recommendedName>
        <fullName evidence="3">Secreted protein</fullName>
    </recommendedName>
</protein>